<organism evidence="2">
    <name type="scientific">Plautia stali</name>
    <name type="common">Stink bug</name>
    <dbReference type="NCBI Taxonomy" id="106108"/>
    <lineage>
        <taxon>Eukaryota</taxon>
        <taxon>Metazoa</taxon>
        <taxon>Ecdysozoa</taxon>
        <taxon>Arthropoda</taxon>
        <taxon>Hexapoda</taxon>
        <taxon>Insecta</taxon>
        <taxon>Pterygota</taxon>
        <taxon>Neoptera</taxon>
        <taxon>Paraneoptera</taxon>
        <taxon>Hemiptera</taxon>
        <taxon>Heteroptera</taxon>
        <taxon>Panheteroptera</taxon>
        <taxon>Pentatomomorpha</taxon>
        <taxon>Pentatomoidea</taxon>
        <taxon>Pentatomidae</taxon>
        <taxon>Pentatominae</taxon>
        <taxon>Plautia</taxon>
    </lineage>
</organism>
<feature type="chain" id="PRO_5009113509" evidence="1">
    <location>
        <begin position="23"/>
        <end position="115"/>
    </location>
</feature>
<feature type="signal peptide" evidence="1">
    <location>
        <begin position="1"/>
        <end position="22"/>
    </location>
</feature>
<accession>A0A1E1G7S1</accession>
<gene>
    <name evidence="2" type="primary">CNM</name>
</gene>
<dbReference type="AlphaFoldDB" id="A0A1E1G7S1"/>
<evidence type="ECO:0000313" key="2">
    <source>
        <dbReference type="EMBL" id="BAV78799.1"/>
    </source>
</evidence>
<proteinExistence type="evidence at transcript level"/>
<sequence>MGSYGRLLLIAVTMAVLSGAIAAPLQEPSLQEALNYINTLHSQEMSNGKLRDLYEALLRRGGDDMEDDALLQAKIIEFLQAHDLQNKADKRASYMSLCHFKICNMGRKRTLWPRN</sequence>
<reference evidence="2" key="1">
    <citation type="submission" date="2016-04" db="EMBL/GenBank/DDBJ databases">
        <title>Identification of allatostatic molecules in the brown-winged green bug Plautia stali.</title>
        <authorList>
            <person name="Matsumoto K."/>
            <person name="Suetsugu Y."/>
            <person name="Tanaka Y."/>
            <person name="Kotaki T."/>
            <person name="Goto S.G."/>
            <person name="Shinoda T."/>
            <person name="Shiga S."/>
        </authorList>
    </citation>
    <scope>NUCLEOTIDE SEQUENCE</scope>
</reference>
<name>A0A1E1G7S1_PLAST</name>
<keyword evidence="1" id="KW-0732">Signal</keyword>
<dbReference type="EMBL" id="LC146495">
    <property type="protein sequence ID" value="BAV78799.1"/>
    <property type="molecule type" value="mRNA"/>
</dbReference>
<evidence type="ECO:0000256" key="1">
    <source>
        <dbReference type="SAM" id="SignalP"/>
    </source>
</evidence>
<protein>
    <submittedName>
        <fullName evidence="2">CNMamide</fullName>
    </submittedName>
</protein>